<feature type="region of interest" description="Disordered" evidence="6">
    <location>
        <begin position="173"/>
        <end position="238"/>
    </location>
</feature>
<evidence type="ECO:0000259" key="8">
    <source>
        <dbReference type="Pfam" id="PF02656"/>
    </source>
</evidence>
<dbReference type="InterPro" id="IPR003807">
    <property type="entry name" value="DUF202"/>
</dbReference>
<evidence type="ECO:0000256" key="7">
    <source>
        <dbReference type="SAM" id="Phobius"/>
    </source>
</evidence>
<dbReference type="AlphaFoldDB" id="A0A8A3NUS0"/>
<feature type="compositionally biased region" description="Basic and acidic residues" evidence="6">
    <location>
        <begin position="18"/>
        <end position="30"/>
    </location>
</feature>
<feature type="region of interest" description="Disordered" evidence="6">
    <location>
        <begin position="1"/>
        <end position="84"/>
    </location>
</feature>
<feature type="transmembrane region" description="Helical" evidence="7">
    <location>
        <begin position="328"/>
        <end position="346"/>
    </location>
</feature>
<evidence type="ECO:0000256" key="3">
    <source>
        <dbReference type="ARBA" id="ARBA00022692"/>
    </source>
</evidence>
<dbReference type="PANTHER" id="PTHR34187">
    <property type="entry name" value="FGR18P"/>
    <property type="match status" value="1"/>
</dbReference>
<dbReference type="PANTHER" id="PTHR34187:SF2">
    <property type="entry name" value="DUF202 DOMAIN-CONTAINING PROTEIN"/>
    <property type="match status" value="1"/>
</dbReference>
<evidence type="ECO:0000256" key="4">
    <source>
        <dbReference type="ARBA" id="ARBA00022989"/>
    </source>
</evidence>
<accession>A0A8A3NUS0</accession>
<organism evidence="9 10">
    <name type="scientific">Monilinia vaccinii-corymbosi</name>
    <dbReference type="NCBI Taxonomy" id="61207"/>
    <lineage>
        <taxon>Eukaryota</taxon>
        <taxon>Fungi</taxon>
        <taxon>Dikarya</taxon>
        <taxon>Ascomycota</taxon>
        <taxon>Pezizomycotina</taxon>
        <taxon>Leotiomycetes</taxon>
        <taxon>Helotiales</taxon>
        <taxon>Sclerotiniaceae</taxon>
        <taxon>Monilinia</taxon>
    </lineage>
</organism>
<evidence type="ECO:0000313" key="10">
    <source>
        <dbReference type="Proteomes" id="UP000672032"/>
    </source>
</evidence>
<dbReference type="Pfam" id="PF02656">
    <property type="entry name" value="DUF202"/>
    <property type="match status" value="1"/>
</dbReference>
<feature type="compositionally biased region" description="Basic and acidic residues" evidence="6">
    <location>
        <begin position="202"/>
        <end position="218"/>
    </location>
</feature>
<dbReference type="GO" id="GO:0005886">
    <property type="term" value="C:plasma membrane"/>
    <property type="evidence" value="ECO:0007669"/>
    <property type="project" value="UniProtKB-SubCell"/>
</dbReference>
<evidence type="ECO:0000313" key="9">
    <source>
        <dbReference type="EMBL" id="QSZ29203.1"/>
    </source>
</evidence>
<dbReference type="EMBL" id="CP063405">
    <property type="protein sequence ID" value="QSZ29203.1"/>
    <property type="molecule type" value="Genomic_DNA"/>
</dbReference>
<feature type="transmembrane region" description="Helical" evidence="7">
    <location>
        <begin position="367"/>
        <end position="388"/>
    </location>
</feature>
<keyword evidence="2" id="KW-1003">Cell membrane</keyword>
<feature type="compositionally biased region" description="Basic and acidic residues" evidence="6">
    <location>
        <begin position="1"/>
        <end position="10"/>
    </location>
</feature>
<sequence>MDRDGDRDGDGDAGLRMGECEKEKKEEKNSRAGAGARMRADRRDGNAYGSAEVGEGEGEGGSQREHQSGSQRIQEGKRQRIDGILAEARNRMLALNANANANTGKGEGNQGVSVSVSPRRRGNGNGSAYTNGGKSLGENSADEETSVLRRGRAGINYGGVGVGTDTALTADINDGHGGSVERKPGIRTRSRRRGTWTGETVGGREGDGTGDEAVEHQNRGVPANRGENGGDEDAEKEGGRIGRWWRRMMEDFGSIELENKGSVARDHLALERTFLAWLRTSLAFASIGIAITQLFRLNTSASSSASGSTSTPGPSSNPMTHLRHLGKPLGATFVAISIVMLSVGFHRYFEAQFYIIRGKFPASRGSIVLVAGITGLLMVTSLVVVVVGNRGGWER</sequence>
<proteinExistence type="predicted"/>
<feature type="domain" description="DUF202" evidence="8">
    <location>
        <begin position="265"/>
        <end position="350"/>
    </location>
</feature>
<feature type="region of interest" description="Disordered" evidence="6">
    <location>
        <begin position="99"/>
        <end position="145"/>
    </location>
</feature>
<protein>
    <recommendedName>
        <fullName evidence="8">DUF202 domain-containing protein</fullName>
    </recommendedName>
</protein>
<dbReference type="OrthoDB" id="199599at2759"/>
<comment type="subcellular location">
    <subcellularLocation>
        <location evidence="1">Cell membrane</location>
        <topology evidence="1">Multi-pass membrane protein</topology>
    </subcellularLocation>
</comment>
<evidence type="ECO:0000256" key="5">
    <source>
        <dbReference type="ARBA" id="ARBA00023136"/>
    </source>
</evidence>
<name>A0A8A3NUS0_9HELO</name>
<dbReference type="InterPro" id="IPR052053">
    <property type="entry name" value="IM_YidH-like"/>
</dbReference>
<feature type="compositionally biased region" description="Basic residues" evidence="6">
    <location>
        <begin position="185"/>
        <end position="194"/>
    </location>
</feature>
<gene>
    <name evidence="9" type="ORF">DSL72_003714</name>
</gene>
<reference evidence="9" key="1">
    <citation type="submission" date="2020-10" db="EMBL/GenBank/DDBJ databases">
        <title>Genome Sequence of Monilinia vaccinii-corymbosi Sheds Light on Mummy Berry Disease Infection of Blueberry and Mating Type.</title>
        <authorList>
            <person name="Yow A.G."/>
            <person name="Zhang Y."/>
            <person name="Bansal K."/>
            <person name="Eacker S.M."/>
            <person name="Sullivan S."/>
            <person name="Liachko I."/>
            <person name="Cubeta M.A."/>
            <person name="Rollins J.A."/>
            <person name="Ashrafi H."/>
        </authorList>
    </citation>
    <scope>NUCLEOTIDE SEQUENCE</scope>
    <source>
        <strain evidence="9">RL-1</strain>
    </source>
</reference>
<dbReference type="Proteomes" id="UP000672032">
    <property type="component" value="Chromosome 1"/>
</dbReference>
<evidence type="ECO:0000256" key="2">
    <source>
        <dbReference type="ARBA" id="ARBA00022475"/>
    </source>
</evidence>
<keyword evidence="4 7" id="KW-1133">Transmembrane helix</keyword>
<feature type="transmembrane region" description="Helical" evidence="7">
    <location>
        <begin position="274"/>
        <end position="295"/>
    </location>
</feature>
<evidence type="ECO:0000256" key="1">
    <source>
        <dbReference type="ARBA" id="ARBA00004651"/>
    </source>
</evidence>
<keyword evidence="3 7" id="KW-0812">Transmembrane</keyword>
<keyword evidence="5 7" id="KW-0472">Membrane</keyword>
<evidence type="ECO:0000256" key="6">
    <source>
        <dbReference type="SAM" id="MobiDB-lite"/>
    </source>
</evidence>
<keyword evidence="10" id="KW-1185">Reference proteome</keyword>